<evidence type="ECO:0000313" key="3">
    <source>
        <dbReference type="Proteomes" id="UP000076962"/>
    </source>
</evidence>
<dbReference type="GO" id="GO:0004519">
    <property type="term" value="F:endonuclease activity"/>
    <property type="evidence" value="ECO:0007669"/>
    <property type="project" value="UniProtKB-KW"/>
</dbReference>
<dbReference type="InterPro" id="IPR002711">
    <property type="entry name" value="HNH"/>
</dbReference>
<organism evidence="2 3">
    <name type="scientific">Candidatus Thiomargarita nelsonii</name>
    <dbReference type="NCBI Taxonomy" id="1003181"/>
    <lineage>
        <taxon>Bacteria</taxon>
        <taxon>Pseudomonadati</taxon>
        <taxon>Pseudomonadota</taxon>
        <taxon>Gammaproteobacteria</taxon>
        <taxon>Thiotrichales</taxon>
        <taxon>Thiotrichaceae</taxon>
        <taxon>Thiomargarita</taxon>
    </lineage>
</organism>
<keyword evidence="2" id="KW-0255">Endonuclease</keyword>
<dbReference type="Gene3D" id="1.10.30.50">
    <property type="match status" value="1"/>
</dbReference>
<evidence type="ECO:0000259" key="1">
    <source>
        <dbReference type="Pfam" id="PF01844"/>
    </source>
</evidence>
<dbReference type="Proteomes" id="UP000076962">
    <property type="component" value="Unassembled WGS sequence"/>
</dbReference>
<reference evidence="2 3" key="1">
    <citation type="submission" date="2016-05" db="EMBL/GenBank/DDBJ databases">
        <title>Single-cell genome of chain-forming Candidatus Thiomargarita nelsonii and comparison to other large sulfur-oxidizing bacteria.</title>
        <authorList>
            <person name="Winkel M."/>
            <person name="Salman V."/>
            <person name="Woyke T."/>
            <person name="Schulz-Vogt H."/>
            <person name="Richter M."/>
            <person name="Flood B."/>
            <person name="Bailey J."/>
            <person name="Amann R."/>
            <person name="Mussmann M."/>
        </authorList>
    </citation>
    <scope>NUCLEOTIDE SEQUENCE [LARGE SCALE GENOMIC DNA]</scope>
    <source>
        <strain evidence="2 3">THI036</strain>
    </source>
</reference>
<comment type="caution">
    <text evidence="2">The sequence shown here is derived from an EMBL/GenBank/DDBJ whole genome shotgun (WGS) entry which is preliminary data.</text>
</comment>
<dbReference type="CDD" id="cd00085">
    <property type="entry name" value="HNHc"/>
    <property type="match status" value="1"/>
</dbReference>
<evidence type="ECO:0000313" key="2">
    <source>
        <dbReference type="EMBL" id="OAD20977.1"/>
    </source>
</evidence>
<gene>
    <name evidence="2" type="ORF">THIOM_003283</name>
</gene>
<dbReference type="PATRIC" id="fig|1003181.4.peg.4400"/>
<dbReference type="GO" id="GO:0003676">
    <property type="term" value="F:nucleic acid binding"/>
    <property type="evidence" value="ECO:0007669"/>
    <property type="project" value="InterPro"/>
</dbReference>
<accession>A0A0A6NZJ7</accession>
<keyword evidence="3" id="KW-1185">Reference proteome</keyword>
<name>A0A0A6NZJ7_9GAMM</name>
<dbReference type="AlphaFoldDB" id="A0A0A6NZJ7"/>
<protein>
    <submittedName>
        <fullName evidence="2">HNH endonuclease domain protein</fullName>
    </submittedName>
</protein>
<feature type="domain" description="HNH" evidence="1">
    <location>
        <begin position="7"/>
        <end position="41"/>
    </location>
</feature>
<dbReference type="EMBL" id="LUTY01001964">
    <property type="protein sequence ID" value="OAD20977.1"/>
    <property type="molecule type" value="Genomic_DNA"/>
</dbReference>
<keyword evidence="2" id="KW-0540">Nuclease</keyword>
<dbReference type="InterPro" id="IPR003615">
    <property type="entry name" value="HNH_nuc"/>
</dbReference>
<proteinExistence type="predicted"/>
<dbReference type="Pfam" id="PF01844">
    <property type="entry name" value="HNH"/>
    <property type="match status" value="1"/>
</dbReference>
<dbReference type="GO" id="GO:0008270">
    <property type="term" value="F:zinc ion binding"/>
    <property type="evidence" value="ECO:0007669"/>
    <property type="project" value="InterPro"/>
</dbReference>
<sequence length="112" mass="12572">MDYATQSFVFEHIIPISRNGKTIGDNLAFACGGCNGHKYNKIEAVDPVDNVMTPLFHPRQHQWLAHFAWNEDCTYVIGLTPIGRATVEALQLNRQGVVNMRKLLCLIGKHPP</sequence>
<keyword evidence="2" id="KW-0378">Hydrolase</keyword>